<evidence type="ECO:0000313" key="1">
    <source>
        <dbReference type="EMBL" id="UWM56077.1"/>
    </source>
</evidence>
<reference evidence="1" key="1">
    <citation type="submission" date="2022-09" db="EMBL/GenBank/DDBJ databases">
        <title>Diverse halophilic archaea isolated from saline environments.</title>
        <authorList>
            <person name="Cui H.-L."/>
        </authorList>
    </citation>
    <scope>NUCLEOTIDE SEQUENCE</scope>
    <source>
        <strain evidence="1">ZS-35-S2</strain>
    </source>
</reference>
<dbReference type="GeneID" id="74942203"/>
<gene>
    <name evidence="1" type="ORF">N0B31_07235</name>
</gene>
<sequence length="193" mass="19783">MRRRKLLYGLGASGAVLVPSGLTAAAYNSFTLTREASIGVEGDGSASAFLTLSPGTSNIVSTNTNDELDIAIGNAIDSNKAAGVNVGSQLDVGTFSDPTSTPAFTFQHNATDNQDIDISYNLTGTDGGDADANVQFKISDGSNEYTVTETGTLSLTGIANSTLFSVALRVDTNGLSSTEDLTGDLTITLNPSS</sequence>
<dbReference type="KEGG" id="ssai:N0B31_07235"/>
<name>A0A9E7R5R8_9EURY</name>
<organism evidence="1 2">
    <name type="scientific">Salinirubellus salinus</name>
    <dbReference type="NCBI Taxonomy" id="1364945"/>
    <lineage>
        <taxon>Archaea</taxon>
        <taxon>Methanobacteriati</taxon>
        <taxon>Methanobacteriota</taxon>
        <taxon>Stenosarchaea group</taxon>
        <taxon>Halobacteria</taxon>
        <taxon>Halobacteriales</taxon>
        <taxon>Natronomonadaceae</taxon>
        <taxon>Salinirubellus</taxon>
    </lineage>
</organism>
<proteinExistence type="predicted"/>
<dbReference type="RefSeq" id="WP_260595197.1">
    <property type="nucleotide sequence ID" value="NZ_CP104003.1"/>
</dbReference>
<dbReference type="Proteomes" id="UP001057580">
    <property type="component" value="Chromosome"/>
</dbReference>
<dbReference type="AlphaFoldDB" id="A0A9E7R5R8"/>
<accession>A0A9E7R5R8</accession>
<dbReference type="EMBL" id="CP104003">
    <property type="protein sequence ID" value="UWM56077.1"/>
    <property type="molecule type" value="Genomic_DNA"/>
</dbReference>
<protein>
    <submittedName>
        <fullName evidence="1">Uncharacterized protein</fullName>
    </submittedName>
</protein>
<evidence type="ECO:0000313" key="2">
    <source>
        <dbReference type="Proteomes" id="UP001057580"/>
    </source>
</evidence>
<keyword evidence="2" id="KW-1185">Reference proteome</keyword>